<gene>
    <name evidence="2" type="primary">65</name>
    <name evidence="2" type="ORF">SEA_PURKY_66</name>
</gene>
<reference evidence="2 3" key="1">
    <citation type="submission" date="2019-06" db="EMBL/GenBank/DDBJ databases">
        <authorList>
            <person name="English H.B."/>
            <person name="Hanline L.C."/>
            <person name="Salsman M.A."/>
            <person name="Wilgus G.V."/>
            <person name="Purks T."/>
            <person name="Korey C.A."/>
            <person name="Delesalle V.A."/>
            <person name="Garlena R.A."/>
            <person name="Russell D.A."/>
            <person name="Pope W.H."/>
            <person name="Jacobs-Sera D."/>
            <person name="Hatfull G.F."/>
        </authorList>
    </citation>
    <scope>NUCLEOTIDE SEQUENCE [LARGE SCALE GENOMIC DNA]</scope>
</reference>
<dbReference type="KEGG" id="vg:60336910"/>
<protein>
    <submittedName>
        <fullName evidence="2">Uncharacterized protein</fullName>
    </submittedName>
</protein>
<dbReference type="RefSeq" id="YP_009965189.1">
    <property type="nucleotide sequence ID" value="NC_051739.1"/>
</dbReference>
<keyword evidence="3" id="KW-1185">Reference proteome</keyword>
<sequence>MSDVVERARELLAEITPWPWMQVGFGNIHHDPPGAHPPVAKAWKRANGDFIAAAPELVSELTAQVKQLRREIRSMRRQIEMFLEDGVRERLIVALGASDLAVPDHELAAAVKKARNIAYHELGIEPELPGMRALPAANAGEAVCAWCALEDEIKRMRKIRQIIAEDDARGAMPAFLTLDKIRKALEADHG</sequence>
<proteinExistence type="predicted"/>
<organism evidence="2 3">
    <name type="scientific">Mycobacterium phage Purky</name>
    <dbReference type="NCBI Taxonomy" id="2593351"/>
    <lineage>
        <taxon>Viruses</taxon>
        <taxon>Duplodnaviria</taxon>
        <taxon>Heunggongvirae</taxon>
        <taxon>Uroviricota</taxon>
        <taxon>Caudoviricetes</taxon>
        <taxon>Pclasvirinae</taxon>
        <taxon>Purkyvirus</taxon>
        <taxon>Purkyvirus purky</taxon>
    </lineage>
</organism>
<feature type="coiled-coil region" evidence="1">
    <location>
        <begin position="58"/>
        <end position="85"/>
    </location>
</feature>
<dbReference type="EMBL" id="MN096355">
    <property type="protein sequence ID" value="QDK01169.1"/>
    <property type="molecule type" value="Genomic_DNA"/>
</dbReference>
<dbReference type="GeneID" id="60336910"/>
<name>A0A514TWU5_9CAUD</name>
<evidence type="ECO:0000313" key="3">
    <source>
        <dbReference type="Proteomes" id="UP000320930"/>
    </source>
</evidence>
<dbReference type="Proteomes" id="UP000320930">
    <property type="component" value="Segment"/>
</dbReference>
<accession>A0A514TWU5</accession>
<keyword evidence="1" id="KW-0175">Coiled coil</keyword>
<evidence type="ECO:0000313" key="2">
    <source>
        <dbReference type="EMBL" id="QDK01169.1"/>
    </source>
</evidence>
<evidence type="ECO:0000256" key="1">
    <source>
        <dbReference type="SAM" id="Coils"/>
    </source>
</evidence>